<comment type="pathway">
    <text evidence="12">Cofactor biosynthesis; molybdopterin biosynthesis.</text>
</comment>
<feature type="binding site" evidence="12">
    <location>
        <position position="169"/>
    </location>
    <ligand>
        <name>GTP</name>
        <dbReference type="ChEBI" id="CHEBI:37565"/>
    </ligand>
</feature>
<evidence type="ECO:0000256" key="5">
    <source>
        <dbReference type="ARBA" id="ARBA00022741"/>
    </source>
</evidence>
<evidence type="ECO:0000259" key="13">
    <source>
        <dbReference type="PROSITE" id="PS51918"/>
    </source>
</evidence>
<keyword evidence="9 12" id="KW-0501">Molybdenum cofactor biosynthesis</keyword>
<dbReference type="Pfam" id="PF04055">
    <property type="entry name" value="Radical_SAM"/>
    <property type="match status" value="1"/>
</dbReference>
<dbReference type="GO" id="GO:0046872">
    <property type="term" value="F:metal ion binding"/>
    <property type="evidence" value="ECO:0007669"/>
    <property type="project" value="UniProtKB-KW"/>
</dbReference>
<dbReference type="SFLD" id="SFLDG01383">
    <property type="entry name" value="cyclic_pyranopterin_phosphate"/>
    <property type="match status" value="1"/>
</dbReference>
<dbReference type="GO" id="GO:1904047">
    <property type="term" value="F:S-adenosyl-L-methionine binding"/>
    <property type="evidence" value="ECO:0007669"/>
    <property type="project" value="UniProtKB-UniRule"/>
</dbReference>
<keyword evidence="5 12" id="KW-0547">Nucleotide-binding</keyword>
<gene>
    <name evidence="12 14" type="primary">moaA</name>
    <name evidence="14" type="ORF">NNL22_12405</name>
</gene>
<feature type="binding site" evidence="12">
    <location>
        <position position="270"/>
    </location>
    <ligand>
        <name>[4Fe-4S] cluster</name>
        <dbReference type="ChEBI" id="CHEBI:49883"/>
        <label>2</label>
        <note>4Fe-4S-substrate</note>
    </ligand>
</feature>
<dbReference type="Pfam" id="PF06463">
    <property type="entry name" value="Mob_synth_C"/>
    <property type="match status" value="1"/>
</dbReference>
<dbReference type="PROSITE" id="PS01305">
    <property type="entry name" value="MOAA_NIFB_PQQE"/>
    <property type="match status" value="1"/>
</dbReference>
<dbReference type="InterPro" id="IPR013483">
    <property type="entry name" value="MoaA"/>
</dbReference>
<dbReference type="InterPro" id="IPR058240">
    <property type="entry name" value="rSAM_sf"/>
</dbReference>
<dbReference type="GO" id="GO:0061799">
    <property type="term" value="F:cyclic pyranopterin monophosphate synthase activity"/>
    <property type="evidence" value="ECO:0007669"/>
    <property type="project" value="TreeGrafter"/>
</dbReference>
<feature type="binding site" evidence="12">
    <location>
        <position position="81"/>
    </location>
    <ligand>
        <name>S-adenosyl-L-methionine</name>
        <dbReference type="ChEBI" id="CHEBI:59789"/>
    </ligand>
</feature>
<feature type="binding site" evidence="12">
    <location>
        <position position="28"/>
    </location>
    <ligand>
        <name>GTP</name>
        <dbReference type="ChEBI" id="CHEBI:37565"/>
    </ligand>
</feature>
<dbReference type="GO" id="GO:0051539">
    <property type="term" value="F:4 iron, 4 sulfur cluster binding"/>
    <property type="evidence" value="ECO:0007669"/>
    <property type="project" value="UniProtKB-UniRule"/>
</dbReference>
<accession>A0A9E8KPT2</accession>
<feature type="binding site" evidence="12">
    <location>
        <position position="132"/>
    </location>
    <ligand>
        <name>S-adenosyl-L-methionine</name>
        <dbReference type="ChEBI" id="CHEBI:59789"/>
    </ligand>
</feature>
<keyword evidence="6 12" id="KW-0408">Iron</keyword>
<dbReference type="HAMAP" id="MF_01225_B">
    <property type="entry name" value="MoaA_B"/>
    <property type="match status" value="1"/>
</dbReference>
<dbReference type="CDD" id="cd21117">
    <property type="entry name" value="Twitch_MoaA"/>
    <property type="match status" value="1"/>
</dbReference>
<comment type="cofactor">
    <cofactor evidence="12">
        <name>[4Fe-4S] cluster</name>
        <dbReference type="ChEBI" id="CHEBI:49883"/>
    </cofactor>
    <text evidence="12">Binds 2 [4Fe-4S] clusters. Binds 1 [4Fe-4S] cluster coordinated with 3 cysteines and an exchangeable S-adenosyl-L-methionine and 1 [4Fe-4S] cluster coordinated with 3 cysteines and the GTP-derived substrate.</text>
</comment>
<dbReference type="SFLD" id="SFLDG01386">
    <property type="entry name" value="main_SPASM_domain-containing"/>
    <property type="match status" value="1"/>
</dbReference>
<evidence type="ECO:0000256" key="1">
    <source>
        <dbReference type="ARBA" id="ARBA00012167"/>
    </source>
</evidence>
<dbReference type="GO" id="GO:0005525">
    <property type="term" value="F:GTP binding"/>
    <property type="evidence" value="ECO:0007669"/>
    <property type="project" value="UniProtKB-UniRule"/>
</dbReference>
<evidence type="ECO:0000256" key="10">
    <source>
        <dbReference type="ARBA" id="ARBA00023239"/>
    </source>
</evidence>
<dbReference type="InterPro" id="IPR050105">
    <property type="entry name" value="MoCo_biosynth_MoaA/MoaC"/>
</dbReference>
<feature type="binding site" evidence="12">
    <location>
        <position position="108"/>
    </location>
    <ligand>
        <name>GTP</name>
        <dbReference type="ChEBI" id="CHEBI:37565"/>
    </ligand>
</feature>
<dbReference type="SFLD" id="SFLDS00029">
    <property type="entry name" value="Radical_SAM"/>
    <property type="match status" value="1"/>
</dbReference>
<dbReference type="EMBL" id="CP101527">
    <property type="protein sequence ID" value="UZW73837.1"/>
    <property type="molecule type" value="Genomic_DNA"/>
</dbReference>
<dbReference type="SUPFAM" id="SSF102114">
    <property type="entry name" value="Radical SAM enzymes"/>
    <property type="match status" value="1"/>
</dbReference>
<feature type="binding site" evidence="12">
    <location>
        <position position="35"/>
    </location>
    <ligand>
        <name>[4Fe-4S] cluster</name>
        <dbReference type="ChEBI" id="CHEBI:49883"/>
        <label>1</label>
        <note>4Fe-4S-S-AdoMet</note>
    </ligand>
</feature>
<evidence type="ECO:0000256" key="7">
    <source>
        <dbReference type="ARBA" id="ARBA00023014"/>
    </source>
</evidence>
<dbReference type="InterPro" id="IPR040064">
    <property type="entry name" value="MoaA-like"/>
</dbReference>
<keyword evidence="3 12" id="KW-0949">S-adenosyl-L-methionine</keyword>
<feature type="binding site" evidence="12">
    <location>
        <position position="42"/>
    </location>
    <ligand>
        <name>[4Fe-4S] cluster</name>
        <dbReference type="ChEBI" id="CHEBI:49883"/>
        <label>1</label>
        <note>4Fe-4S-S-AdoMet</note>
    </ligand>
</feature>
<comment type="subunit">
    <text evidence="12">Monomer and homodimer.</text>
</comment>
<dbReference type="EC" id="4.1.99.22" evidence="1 12"/>
<dbReference type="PROSITE" id="PS51918">
    <property type="entry name" value="RADICAL_SAM"/>
    <property type="match status" value="1"/>
</dbReference>
<sequence length="341" mass="38022">MNSREKIETAQPSATLIDKFGRQVTYVRISVTDRCDFRCVYCMDEEMSFLPRADILTLEEIGLIARVFSELGVSKIRLTGGEPLIRNNVMSVIEEIGALPDLNELVLTTNGSQLTKLSKGLVSAGVRRINISLDSLKSERFRQLTRTGNLETVLKGIDEAITAGFSRIKLNAVILKGRNDDEIIDLVNFARDKKIDISFIEEMPLGDISSHDRGESYCSSDEILTTISKVYPLTPISDSTGGPSKYYGMTDSSSRIGFISPHSHNFCGDCNRVRVTVEGRLLLCLGNEHSVDLKGVLRSHPGDVERLKQVIIDAMDLKPERHYFDNNEDPQILRFMNMTGG</sequence>
<evidence type="ECO:0000256" key="2">
    <source>
        <dbReference type="ARBA" id="ARBA00022485"/>
    </source>
</evidence>
<comment type="function">
    <text evidence="12">Catalyzes the cyclization of GTP to (8S)-3',8-cyclo-7,8-dihydroguanosine 5'-triphosphate.</text>
</comment>
<feature type="binding site" evidence="12">
    <location>
        <position position="41"/>
    </location>
    <ligand>
        <name>S-adenosyl-L-methionine</name>
        <dbReference type="ChEBI" id="CHEBI:59789"/>
    </ligand>
</feature>
<evidence type="ECO:0000256" key="12">
    <source>
        <dbReference type="HAMAP-Rule" id="MF_01225"/>
    </source>
</evidence>
<dbReference type="PANTHER" id="PTHR22960:SF0">
    <property type="entry name" value="MOLYBDENUM COFACTOR BIOSYNTHESIS PROTEIN 1"/>
    <property type="match status" value="1"/>
</dbReference>
<dbReference type="InterPro" id="IPR007197">
    <property type="entry name" value="rSAM"/>
</dbReference>
<dbReference type="InterPro" id="IPR000385">
    <property type="entry name" value="MoaA_NifB_PqqE_Fe-S-bd_CS"/>
</dbReference>
<feature type="binding site" evidence="12">
    <location>
        <position position="203"/>
    </location>
    <ligand>
        <name>S-adenosyl-L-methionine</name>
        <dbReference type="ChEBI" id="CHEBI:59789"/>
    </ligand>
</feature>
<dbReference type="GO" id="GO:0006777">
    <property type="term" value="P:Mo-molybdopterin cofactor biosynthetic process"/>
    <property type="evidence" value="ECO:0007669"/>
    <property type="project" value="UniProtKB-UniRule"/>
</dbReference>
<comment type="similarity">
    <text evidence="12">Belongs to the radical SAM superfamily. MoaA family.</text>
</comment>
<evidence type="ECO:0000256" key="3">
    <source>
        <dbReference type="ARBA" id="ARBA00022691"/>
    </source>
</evidence>
<keyword evidence="4 12" id="KW-0479">Metal-binding</keyword>
<protein>
    <recommendedName>
        <fullName evidence="1 12">GTP 3',8-cyclase</fullName>
        <ecNumber evidence="1 12">4.1.99.22</ecNumber>
    </recommendedName>
    <alternativeName>
        <fullName evidence="12">Molybdenum cofactor biosynthesis protein A</fullName>
    </alternativeName>
</protein>
<evidence type="ECO:0000313" key="14">
    <source>
        <dbReference type="EMBL" id="UZW73837.1"/>
    </source>
</evidence>
<name>A0A9E8KPT2_9ALTE</name>
<keyword evidence="15" id="KW-1185">Reference proteome</keyword>
<dbReference type="InterPro" id="IPR006638">
    <property type="entry name" value="Elp3/MiaA/NifB-like_rSAM"/>
</dbReference>
<dbReference type="AlphaFoldDB" id="A0A9E8KPT2"/>
<feature type="binding site" evidence="12">
    <location>
        <position position="39"/>
    </location>
    <ligand>
        <name>[4Fe-4S] cluster</name>
        <dbReference type="ChEBI" id="CHEBI:49883"/>
        <label>1</label>
        <note>4Fe-4S-S-AdoMet</note>
    </ligand>
</feature>
<dbReference type="NCBIfam" id="TIGR02666">
    <property type="entry name" value="moaA"/>
    <property type="match status" value="1"/>
</dbReference>
<keyword evidence="7 12" id="KW-0411">Iron-sulfur</keyword>
<feature type="domain" description="Radical SAM core" evidence="13">
    <location>
        <begin position="19"/>
        <end position="243"/>
    </location>
</feature>
<dbReference type="Proteomes" id="UP001164472">
    <property type="component" value="Chromosome"/>
</dbReference>
<keyword evidence="10 12" id="KW-0456">Lyase</keyword>
<dbReference type="InterPro" id="IPR010505">
    <property type="entry name" value="MoaA_twitch"/>
</dbReference>
<dbReference type="SMART" id="SM00729">
    <property type="entry name" value="Elp3"/>
    <property type="match status" value="1"/>
</dbReference>
<comment type="catalytic activity">
    <reaction evidence="11 12">
        <text>GTP + AH2 + S-adenosyl-L-methionine = (8S)-3',8-cyclo-7,8-dihydroguanosine 5'-triphosphate + 5'-deoxyadenosine + L-methionine + A + H(+)</text>
        <dbReference type="Rhea" id="RHEA:49576"/>
        <dbReference type="ChEBI" id="CHEBI:13193"/>
        <dbReference type="ChEBI" id="CHEBI:15378"/>
        <dbReference type="ChEBI" id="CHEBI:17319"/>
        <dbReference type="ChEBI" id="CHEBI:17499"/>
        <dbReference type="ChEBI" id="CHEBI:37565"/>
        <dbReference type="ChEBI" id="CHEBI:57844"/>
        <dbReference type="ChEBI" id="CHEBI:59789"/>
        <dbReference type="ChEBI" id="CHEBI:131766"/>
        <dbReference type="EC" id="4.1.99.22"/>
    </reaction>
</comment>
<dbReference type="InterPro" id="IPR013785">
    <property type="entry name" value="Aldolase_TIM"/>
</dbReference>
<dbReference type="RefSeq" id="WP_251809978.1">
    <property type="nucleotide sequence ID" value="NZ_CP101527.1"/>
</dbReference>
<proteinExistence type="inferred from homology"/>
<feature type="binding site" evidence="12">
    <location>
        <position position="77"/>
    </location>
    <ligand>
        <name>GTP</name>
        <dbReference type="ChEBI" id="CHEBI:37565"/>
    </ligand>
</feature>
<dbReference type="Gene3D" id="3.20.20.70">
    <property type="entry name" value="Aldolase class I"/>
    <property type="match status" value="1"/>
</dbReference>
<evidence type="ECO:0000256" key="8">
    <source>
        <dbReference type="ARBA" id="ARBA00023134"/>
    </source>
</evidence>
<dbReference type="CDD" id="cd01335">
    <property type="entry name" value="Radical_SAM"/>
    <property type="match status" value="1"/>
</dbReference>
<dbReference type="GO" id="GO:0061798">
    <property type="term" value="F:GTP 3',8'-cyclase activity"/>
    <property type="evidence" value="ECO:0007669"/>
    <property type="project" value="UniProtKB-UniRule"/>
</dbReference>
<evidence type="ECO:0000256" key="9">
    <source>
        <dbReference type="ARBA" id="ARBA00023150"/>
    </source>
</evidence>
<evidence type="ECO:0000256" key="4">
    <source>
        <dbReference type="ARBA" id="ARBA00022723"/>
    </source>
</evidence>
<keyword evidence="2 12" id="KW-0004">4Fe-4S</keyword>
<feature type="binding site" evidence="12">
    <location>
        <begin position="272"/>
        <end position="274"/>
    </location>
    <ligand>
        <name>GTP</name>
        <dbReference type="ChEBI" id="CHEBI:37565"/>
    </ligand>
</feature>
<organism evidence="14 15">
    <name type="scientific">Alkalimarinus sediminis</name>
    <dbReference type="NCBI Taxonomy" id="1632866"/>
    <lineage>
        <taxon>Bacteria</taxon>
        <taxon>Pseudomonadati</taxon>
        <taxon>Pseudomonadota</taxon>
        <taxon>Gammaproteobacteria</taxon>
        <taxon>Alteromonadales</taxon>
        <taxon>Alteromonadaceae</taxon>
        <taxon>Alkalimarinus</taxon>
    </lineage>
</organism>
<dbReference type="KEGG" id="asem:NNL22_12405"/>
<reference evidence="14" key="1">
    <citation type="submission" date="2022-07" db="EMBL/GenBank/DDBJ databases">
        <title>Alkalimarinus sp. nov., isolated from gut of a Alitta virens.</title>
        <authorList>
            <person name="Yang A.I."/>
            <person name="Shin N.-R."/>
        </authorList>
    </citation>
    <scope>NUCLEOTIDE SEQUENCE</scope>
    <source>
        <strain evidence="14">FA028</strain>
    </source>
</reference>
<evidence type="ECO:0000313" key="15">
    <source>
        <dbReference type="Proteomes" id="UP001164472"/>
    </source>
</evidence>
<evidence type="ECO:0000256" key="11">
    <source>
        <dbReference type="ARBA" id="ARBA00048697"/>
    </source>
</evidence>
<keyword evidence="8 12" id="KW-0342">GTP-binding</keyword>
<dbReference type="SFLD" id="SFLDG01067">
    <property type="entry name" value="SPASM/twitch_domain_containing"/>
    <property type="match status" value="1"/>
</dbReference>
<feature type="binding site" evidence="12">
    <location>
        <position position="284"/>
    </location>
    <ligand>
        <name>[4Fe-4S] cluster</name>
        <dbReference type="ChEBI" id="CHEBI:49883"/>
        <label>2</label>
        <note>4Fe-4S-substrate</note>
    </ligand>
</feature>
<dbReference type="PANTHER" id="PTHR22960">
    <property type="entry name" value="MOLYBDOPTERIN COFACTOR SYNTHESIS PROTEIN A"/>
    <property type="match status" value="1"/>
</dbReference>
<evidence type="ECO:0000256" key="6">
    <source>
        <dbReference type="ARBA" id="ARBA00023004"/>
    </source>
</evidence>
<feature type="binding site" evidence="12">
    <location>
        <position position="267"/>
    </location>
    <ligand>
        <name>[4Fe-4S] cluster</name>
        <dbReference type="ChEBI" id="CHEBI:49883"/>
        <label>2</label>
        <note>4Fe-4S-substrate</note>
    </ligand>
</feature>